<organism evidence="2 3">
    <name type="scientific">Rotaria magnacalcarata</name>
    <dbReference type="NCBI Taxonomy" id="392030"/>
    <lineage>
        <taxon>Eukaryota</taxon>
        <taxon>Metazoa</taxon>
        <taxon>Spiralia</taxon>
        <taxon>Gnathifera</taxon>
        <taxon>Rotifera</taxon>
        <taxon>Eurotatoria</taxon>
        <taxon>Bdelloidea</taxon>
        <taxon>Philodinida</taxon>
        <taxon>Philodinidae</taxon>
        <taxon>Rotaria</taxon>
    </lineage>
</organism>
<evidence type="ECO:0000313" key="2">
    <source>
        <dbReference type="EMBL" id="CAF4465029.1"/>
    </source>
</evidence>
<dbReference type="EMBL" id="CAJOBJ010072181">
    <property type="protein sequence ID" value="CAF4465029.1"/>
    <property type="molecule type" value="Genomic_DNA"/>
</dbReference>
<comment type="caution">
    <text evidence="2">The sequence shown here is derived from an EMBL/GenBank/DDBJ whole genome shotgun (WGS) entry which is preliminary data.</text>
</comment>
<accession>A0A8S2WXY5</accession>
<sequence>MYQVISTAITLKQDNYVIMLDTNSNMNHTRLHIDYSLDNVTWRELIDTNNFERPMNRFGR</sequence>
<feature type="non-terminal residue" evidence="2">
    <location>
        <position position="1"/>
    </location>
</feature>
<evidence type="ECO:0000313" key="1">
    <source>
        <dbReference type="EMBL" id="CAF4337575.1"/>
    </source>
</evidence>
<protein>
    <submittedName>
        <fullName evidence="2">Uncharacterized protein</fullName>
    </submittedName>
</protein>
<dbReference type="Proteomes" id="UP000681720">
    <property type="component" value="Unassembled WGS sequence"/>
</dbReference>
<reference evidence="2" key="1">
    <citation type="submission" date="2021-02" db="EMBL/GenBank/DDBJ databases">
        <authorList>
            <person name="Nowell W R."/>
        </authorList>
    </citation>
    <scope>NUCLEOTIDE SEQUENCE</scope>
</reference>
<dbReference type="EMBL" id="CAJOBH010042753">
    <property type="protein sequence ID" value="CAF4337575.1"/>
    <property type="molecule type" value="Genomic_DNA"/>
</dbReference>
<dbReference type="AlphaFoldDB" id="A0A8S2WXY5"/>
<dbReference type="Proteomes" id="UP000681967">
    <property type="component" value="Unassembled WGS sequence"/>
</dbReference>
<name>A0A8S2WXY5_9BILA</name>
<gene>
    <name evidence="1" type="ORF">BYL167_LOCUS28965</name>
    <name evidence="2" type="ORF">GIL414_LOCUS33060</name>
</gene>
<evidence type="ECO:0000313" key="3">
    <source>
        <dbReference type="Proteomes" id="UP000681720"/>
    </source>
</evidence>
<proteinExistence type="predicted"/>